<protein>
    <submittedName>
        <fullName evidence="2">AraC family transcriptional regulator</fullName>
    </submittedName>
</protein>
<dbReference type="PROSITE" id="PS01124">
    <property type="entry name" value="HTH_ARAC_FAMILY_2"/>
    <property type="match status" value="1"/>
</dbReference>
<organism evidence="2 3">
    <name type="scientific">Croceitalea rosinachiae</name>
    <dbReference type="NCBI Taxonomy" id="3075596"/>
    <lineage>
        <taxon>Bacteria</taxon>
        <taxon>Pseudomonadati</taxon>
        <taxon>Bacteroidota</taxon>
        <taxon>Flavobacteriia</taxon>
        <taxon>Flavobacteriales</taxon>
        <taxon>Flavobacteriaceae</taxon>
        <taxon>Croceitalea</taxon>
    </lineage>
</organism>
<sequence>MKRILNIQDKTILVEGLEKYWLSKLNGFTHSFLSDAISRIEENLKITTAELASEFDVSQKTLIFQFKKHLCKKPSEYKKILRFRKTIEEMKGSNQKTSLTELSHFIDFFDQSHMIANFKSLTRLSPKVFFENLTTMGNSNVHWIFD</sequence>
<reference evidence="2 3" key="1">
    <citation type="submission" date="2023-09" db="EMBL/GenBank/DDBJ databases">
        <authorList>
            <person name="Rey-Velasco X."/>
        </authorList>
    </citation>
    <scope>NUCLEOTIDE SEQUENCE [LARGE SCALE GENOMIC DNA]</scope>
    <source>
        <strain evidence="2 3">F388</strain>
    </source>
</reference>
<proteinExistence type="predicted"/>
<feature type="domain" description="HTH araC/xylS-type" evidence="1">
    <location>
        <begin position="30"/>
        <end position="132"/>
    </location>
</feature>
<evidence type="ECO:0000259" key="1">
    <source>
        <dbReference type="PROSITE" id="PS01124"/>
    </source>
</evidence>
<gene>
    <name evidence="2" type="ORF">RM706_14030</name>
</gene>
<dbReference type="RefSeq" id="WP_311352632.1">
    <property type="nucleotide sequence ID" value="NZ_JAVRHR010000003.1"/>
</dbReference>
<dbReference type="Proteomes" id="UP001255246">
    <property type="component" value="Unassembled WGS sequence"/>
</dbReference>
<keyword evidence="3" id="KW-1185">Reference proteome</keyword>
<evidence type="ECO:0000313" key="3">
    <source>
        <dbReference type="Proteomes" id="UP001255246"/>
    </source>
</evidence>
<evidence type="ECO:0000313" key="2">
    <source>
        <dbReference type="EMBL" id="MDT0608160.1"/>
    </source>
</evidence>
<dbReference type="Gene3D" id="1.10.10.60">
    <property type="entry name" value="Homeodomain-like"/>
    <property type="match status" value="1"/>
</dbReference>
<dbReference type="InterPro" id="IPR018060">
    <property type="entry name" value="HTH_AraC"/>
</dbReference>
<dbReference type="SMART" id="SM00342">
    <property type="entry name" value="HTH_ARAC"/>
    <property type="match status" value="1"/>
</dbReference>
<accession>A0ABU3AE34</accession>
<dbReference type="Pfam" id="PF12833">
    <property type="entry name" value="HTH_18"/>
    <property type="match status" value="1"/>
</dbReference>
<comment type="caution">
    <text evidence="2">The sequence shown here is derived from an EMBL/GenBank/DDBJ whole genome shotgun (WGS) entry which is preliminary data.</text>
</comment>
<name>A0ABU3AE34_9FLAO</name>
<dbReference type="EMBL" id="JAVRHR010000003">
    <property type="protein sequence ID" value="MDT0608160.1"/>
    <property type="molecule type" value="Genomic_DNA"/>
</dbReference>